<sequence length="483" mass="53940">MGDPSFVSASSRNAEVIGGKKVSKINLVASSPKAKAFPLSAKRHITLLSHGKIGCGAAAHVAIFLLKVAALETVRRVSKAKCPFVWRGIQALQVICYPPLNMIQRWAPLKCLISGMQILSRPLLVISIAEALSDQSESSDETSDDINDTPAYSEIQSELSSIHSSPDSRTCDEASPSLASENWLIQLHNDLKNQGISLPERINEDELRRFYTAADGDLSCLLASIKKTIRWRETYRILSEEELEIWSNMVFWHGFDMEHRPCLIVRLGIACLNLPSHDRAWFAQAIISQVEHGILYLVDAENPHITVLVDCEGLSPLRIPMQLLRSCSSLLQDHFPNRLGCLLVIRLPPVVRVITQTFTQILKPGTRKKVKIIGVMSRKVLSDYLQTLPSYLGGNCTCTKCSKINIRDKRPHTNETDRIQPYADVGDDEDLPSPRFLHLDDTDMDSSCHKDWLILRAAPFSFPREPMCSECAHGRTSCIYGCV</sequence>
<evidence type="ECO:0000313" key="2">
    <source>
        <dbReference type="EMBL" id="KAI9196980.1"/>
    </source>
</evidence>
<keyword evidence="3" id="KW-1185">Reference proteome</keyword>
<feature type="domain" description="CRAL-TRIO" evidence="1">
    <location>
        <begin position="252"/>
        <end position="400"/>
    </location>
</feature>
<reference evidence="2" key="2">
    <citation type="submission" date="2023-02" db="EMBL/GenBank/DDBJ databases">
        <authorList>
            <person name="Swenson N.G."/>
            <person name="Wegrzyn J.L."/>
            <person name="Mcevoy S.L."/>
        </authorList>
    </citation>
    <scope>NUCLEOTIDE SEQUENCE</scope>
    <source>
        <strain evidence="2">91603</strain>
        <tissue evidence="2">Leaf</tissue>
    </source>
</reference>
<comment type="caution">
    <text evidence="2">The sequence shown here is derived from an EMBL/GenBank/DDBJ whole genome shotgun (WGS) entry which is preliminary data.</text>
</comment>
<dbReference type="PANTHER" id="PTHR47041">
    <property type="entry name" value="SEC14 CYTOSOLIC FACTOR FAMILY PROTEIN / PHOSPHOGLYCERIDE TRANSFER FAMILY PROTEIN"/>
    <property type="match status" value="1"/>
</dbReference>
<dbReference type="Gene3D" id="3.40.525.10">
    <property type="entry name" value="CRAL-TRIO lipid binding domain"/>
    <property type="match status" value="1"/>
</dbReference>
<dbReference type="InterPro" id="IPR001251">
    <property type="entry name" value="CRAL-TRIO_dom"/>
</dbReference>
<evidence type="ECO:0000313" key="3">
    <source>
        <dbReference type="Proteomes" id="UP001064489"/>
    </source>
</evidence>
<dbReference type="InterPro" id="IPR036865">
    <property type="entry name" value="CRAL-TRIO_dom_sf"/>
</dbReference>
<reference evidence="2" key="1">
    <citation type="journal article" date="2022" name="Plant J.">
        <title>Strategies of tolerance reflected in two North American maple genomes.</title>
        <authorList>
            <person name="McEvoy S.L."/>
            <person name="Sezen U.U."/>
            <person name="Trouern-Trend A."/>
            <person name="McMahon S.M."/>
            <person name="Schaberg P.G."/>
            <person name="Yang J."/>
            <person name="Wegrzyn J.L."/>
            <person name="Swenson N.G."/>
        </authorList>
    </citation>
    <scope>NUCLEOTIDE SEQUENCE</scope>
    <source>
        <strain evidence="2">91603</strain>
    </source>
</reference>
<dbReference type="AlphaFoldDB" id="A0AAD5JEW1"/>
<dbReference type="PROSITE" id="PS50191">
    <property type="entry name" value="CRAL_TRIO"/>
    <property type="match status" value="1"/>
</dbReference>
<dbReference type="EMBL" id="JAJSOW010000003">
    <property type="protein sequence ID" value="KAI9196980.1"/>
    <property type="molecule type" value="Genomic_DNA"/>
</dbReference>
<dbReference type="Pfam" id="PF00650">
    <property type="entry name" value="CRAL_TRIO"/>
    <property type="match status" value="1"/>
</dbReference>
<organism evidence="2 3">
    <name type="scientific">Acer negundo</name>
    <name type="common">Box elder</name>
    <dbReference type="NCBI Taxonomy" id="4023"/>
    <lineage>
        <taxon>Eukaryota</taxon>
        <taxon>Viridiplantae</taxon>
        <taxon>Streptophyta</taxon>
        <taxon>Embryophyta</taxon>
        <taxon>Tracheophyta</taxon>
        <taxon>Spermatophyta</taxon>
        <taxon>Magnoliopsida</taxon>
        <taxon>eudicotyledons</taxon>
        <taxon>Gunneridae</taxon>
        <taxon>Pentapetalae</taxon>
        <taxon>rosids</taxon>
        <taxon>malvids</taxon>
        <taxon>Sapindales</taxon>
        <taxon>Sapindaceae</taxon>
        <taxon>Hippocastanoideae</taxon>
        <taxon>Acereae</taxon>
        <taxon>Acer</taxon>
    </lineage>
</organism>
<accession>A0AAD5JEW1</accession>
<dbReference type="CDD" id="cd00170">
    <property type="entry name" value="SEC14"/>
    <property type="match status" value="1"/>
</dbReference>
<protein>
    <recommendedName>
        <fullName evidence="1">CRAL-TRIO domain-containing protein</fullName>
    </recommendedName>
</protein>
<dbReference type="SUPFAM" id="SSF52087">
    <property type="entry name" value="CRAL/TRIO domain"/>
    <property type="match status" value="1"/>
</dbReference>
<dbReference type="SMART" id="SM00516">
    <property type="entry name" value="SEC14"/>
    <property type="match status" value="1"/>
</dbReference>
<dbReference type="PANTHER" id="PTHR47041:SF2">
    <property type="entry name" value="SEC14 CYTOSOLIC FACTOR FAMILY PROTEIN _ PHOSPHOGLYCERIDE TRANSFER FAMILY PROTEIN"/>
    <property type="match status" value="1"/>
</dbReference>
<name>A0AAD5JEW1_ACENE</name>
<dbReference type="Proteomes" id="UP001064489">
    <property type="component" value="Chromosome 1"/>
</dbReference>
<proteinExistence type="predicted"/>
<evidence type="ECO:0000259" key="1">
    <source>
        <dbReference type="PROSITE" id="PS50191"/>
    </source>
</evidence>
<gene>
    <name evidence="2" type="ORF">LWI28_028746</name>
</gene>